<dbReference type="Pfam" id="PF21604">
    <property type="entry name" value="CRLF2_D1"/>
    <property type="match status" value="1"/>
</dbReference>
<feature type="chain" id="PRO_5028297138" evidence="10">
    <location>
        <begin position="24"/>
        <end position="353"/>
    </location>
</feature>
<evidence type="ECO:0000256" key="3">
    <source>
        <dbReference type="ARBA" id="ARBA00022692"/>
    </source>
</evidence>
<dbReference type="PROSITE" id="PS01355">
    <property type="entry name" value="HEMATOPO_REC_S_F1"/>
    <property type="match status" value="1"/>
</dbReference>
<gene>
    <name evidence="13" type="primary">IL2RG</name>
</gene>
<dbReference type="GO" id="GO:0004896">
    <property type="term" value="F:cytokine receptor activity"/>
    <property type="evidence" value="ECO:0007669"/>
    <property type="project" value="InterPro"/>
</dbReference>
<dbReference type="PANTHER" id="PTHR23037">
    <property type="entry name" value="CYTOKINE RECEPTOR"/>
    <property type="match status" value="1"/>
</dbReference>
<dbReference type="PANTHER" id="PTHR23037:SF47">
    <property type="entry name" value="INTERLEUKIN 2 RECEPTOR SUBUNIT GAMMA"/>
    <property type="match status" value="1"/>
</dbReference>
<dbReference type="SMART" id="SM00060">
    <property type="entry name" value="FN3"/>
    <property type="match status" value="1"/>
</dbReference>
<dbReference type="RefSeq" id="XP_030066157.1">
    <property type="nucleotide sequence ID" value="XM_030210297.1"/>
</dbReference>
<feature type="domain" description="Fibronectin type-III" evidence="11">
    <location>
        <begin position="121"/>
        <end position="219"/>
    </location>
</feature>
<feature type="transmembrane region" description="Helical" evidence="9">
    <location>
        <begin position="224"/>
        <end position="247"/>
    </location>
</feature>
<keyword evidence="8" id="KW-0325">Glycoprotein</keyword>
<evidence type="ECO:0000256" key="6">
    <source>
        <dbReference type="ARBA" id="ARBA00023136"/>
    </source>
</evidence>
<dbReference type="Proteomes" id="UP000515156">
    <property type="component" value="Chromosome 7"/>
</dbReference>
<dbReference type="InterPro" id="IPR003961">
    <property type="entry name" value="FN3_dom"/>
</dbReference>
<accession>A0A6P7YFE0</accession>
<dbReference type="CDD" id="cd00063">
    <property type="entry name" value="FN3"/>
    <property type="match status" value="1"/>
</dbReference>
<protein>
    <submittedName>
        <fullName evidence="13">Cytokine receptor common subunit gamma</fullName>
    </submittedName>
</protein>
<dbReference type="FunCoup" id="A0A6P7YFE0">
    <property type="interactions" value="819"/>
</dbReference>
<evidence type="ECO:0000256" key="7">
    <source>
        <dbReference type="ARBA" id="ARBA00023170"/>
    </source>
</evidence>
<dbReference type="InterPro" id="IPR048651">
    <property type="entry name" value="CRLF2-like_D1"/>
</dbReference>
<dbReference type="InterPro" id="IPR013783">
    <property type="entry name" value="Ig-like_fold"/>
</dbReference>
<evidence type="ECO:0000313" key="12">
    <source>
        <dbReference type="Proteomes" id="UP000515156"/>
    </source>
</evidence>
<name>A0A6P7YFE0_9AMPH</name>
<evidence type="ECO:0000256" key="5">
    <source>
        <dbReference type="ARBA" id="ARBA00022989"/>
    </source>
</evidence>
<keyword evidence="6 9" id="KW-0472">Membrane</keyword>
<evidence type="ECO:0000256" key="1">
    <source>
        <dbReference type="ARBA" id="ARBA00004479"/>
    </source>
</evidence>
<proteinExistence type="inferred from homology"/>
<reference evidence="13" key="1">
    <citation type="submission" date="2025-08" db="UniProtKB">
        <authorList>
            <consortium name="RefSeq"/>
        </authorList>
    </citation>
    <scope>IDENTIFICATION</scope>
</reference>
<dbReference type="InterPro" id="IPR036116">
    <property type="entry name" value="FN3_sf"/>
</dbReference>
<dbReference type="AlphaFoldDB" id="A0A6P7YFE0"/>
<dbReference type="KEGG" id="muo:115474690"/>
<keyword evidence="7 13" id="KW-0675">Receptor</keyword>
<dbReference type="InterPro" id="IPR003531">
    <property type="entry name" value="Hempt_rcpt_S_F1_CS"/>
</dbReference>
<dbReference type="FunFam" id="2.60.40.10:FF:000754">
    <property type="entry name" value="Cytokine receptor common subunit gamma"/>
    <property type="match status" value="1"/>
</dbReference>
<evidence type="ECO:0000256" key="9">
    <source>
        <dbReference type="SAM" id="Phobius"/>
    </source>
</evidence>
<dbReference type="GeneID" id="115474690"/>
<dbReference type="OrthoDB" id="8942047at2759"/>
<dbReference type="InParanoid" id="A0A6P7YFE0"/>
<keyword evidence="5 9" id="KW-1133">Transmembrane helix</keyword>
<comment type="subcellular location">
    <subcellularLocation>
        <location evidence="1">Membrane</location>
        <topology evidence="1">Single-pass type I membrane protein</topology>
    </subcellularLocation>
</comment>
<organism evidence="12 13">
    <name type="scientific">Microcaecilia unicolor</name>
    <dbReference type="NCBI Taxonomy" id="1415580"/>
    <lineage>
        <taxon>Eukaryota</taxon>
        <taxon>Metazoa</taxon>
        <taxon>Chordata</taxon>
        <taxon>Craniata</taxon>
        <taxon>Vertebrata</taxon>
        <taxon>Euteleostomi</taxon>
        <taxon>Amphibia</taxon>
        <taxon>Gymnophiona</taxon>
        <taxon>Siphonopidae</taxon>
        <taxon>Microcaecilia</taxon>
    </lineage>
</organism>
<keyword evidence="3 9" id="KW-0812">Transmembrane</keyword>
<evidence type="ECO:0000259" key="11">
    <source>
        <dbReference type="PROSITE" id="PS50853"/>
    </source>
</evidence>
<dbReference type="SUPFAM" id="SSF49265">
    <property type="entry name" value="Fibronectin type III"/>
    <property type="match status" value="2"/>
</dbReference>
<evidence type="ECO:0000313" key="13">
    <source>
        <dbReference type="RefSeq" id="XP_030066157.1"/>
    </source>
</evidence>
<evidence type="ECO:0000256" key="8">
    <source>
        <dbReference type="ARBA" id="ARBA00023180"/>
    </source>
</evidence>
<feature type="signal peptide" evidence="10">
    <location>
        <begin position="1"/>
        <end position="23"/>
    </location>
</feature>
<dbReference type="CTD" id="3561"/>
<evidence type="ECO:0000256" key="4">
    <source>
        <dbReference type="ARBA" id="ARBA00022729"/>
    </source>
</evidence>
<dbReference type="Gene3D" id="2.60.40.10">
    <property type="entry name" value="Immunoglobulins"/>
    <property type="match status" value="2"/>
</dbReference>
<dbReference type="PROSITE" id="PS50853">
    <property type="entry name" value="FN3"/>
    <property type="match status" value="1"/>
</dbReference>
<dbReference type="GO" id="GO:0009897">
    <property type="term" value="C:external side of plasma membrane"/>
    <property type="evidence" value="ECO:0007669"/>
    <property type="project" value="TreeGrafter"/>
</dbReference>
<keyword evidence="4 10" id="KW-0732">Signal</keyword>
<evidence type="ECO:0000256" key="2">
    <source>
        <dbReference type="ARBA" id="ARBA00008159"/>
    </source>
</evidence>
<dbReference type="InterPro" id="IPR048648">
    <property type="entry name" value="CRLF2-like_D2"/>
</dbReference>
<dbReference type="Pfam" id="PF21605">
    <property type="entry name" value="CRLF2-like_D2"/>
    <property type="match status" value="1"/>
</dbReference>
<evidence type="ECO:0000256" key="10">
    <source>
        <dbReference type="SAM" id="SignalP"/>
    </source>
</evidence>
<sequence>MMASHSFLLLVVLCCPTIAPSPAQQEPDCIVYNGDYMMCMWESLVSSGSNYSFYYRYEWEGASECKRYIKQQDLNIGCNFTKSELKFFHPFQIHLNGSHGARHLPIVSAKLQLQDRVKPNPPVNLTIRNISRNQLALSWKAEYKNDCLEFLVRFKSTTDTLPTEQNVNTFDFSYPSVDPEKQYTFQVRSKINKYCGNSVIWSEWSDAITWGKNATTPGASDVDFSVPTMLLTTMVSVFFLFVLFFVIRRERVWLIIVPNIPNPSKNFEELFQTHNGNFPEWAGMSKDIVDSFTPSYNETLCYVSEEPLPERGGGETGLCLLPETKPQAVSSTATDLPTGNSQQLPYTESCIPV</sequence>
<comment type="similarity">
    <text evidence="2">Belongs to the type I cytokine receptor family. Type 5 subfamily.</text>
</comment>
<keyword evidence="12" id="KW-1185">Reference proteome</keyword>